<evidence type="ECO:0000259" key="1">
    <source>
        <dbReference type="Pfam" id="PF01323"/>
    </source>
</evidence>
<accession>A0ABQ3Z2V3</accession>
<evidence type="ECO:0000313" key="2">
    <source>
        <dbReference type="EMBL" id="GIE04158.1"/>
    </source>
</evidence>
<dbReference type="EMBL" id="BOML01000043">
    <property type="protein sequence ID" value="GIE04158.1"/>
    <property type="molecule type" value="Genomic_DNA"/>
</dbReference>
<dbReference type="Proteomes" id="UP000637628">
    <property type="component" value="Unassembled WGS sequence"/>
</dbReference>
<sequence length="232" mass="25579">MVQLMSASVFGHAAEPIVVDVWSDVVCPFCYLGHAILEEAVERFPHGSAVQIRYHSFQLNPGFAVGDAILADDYLTKQYGMPKSQFEASHAQLSARGAQAGLDYRFETTLMVNTLDAHRMIHLAKAHGQELPMVDRLFKAEFTEGLNLADHAVLADLAVELGLDRADAVKALETQAYEQDIRADLAQARQLGISGVPFFVFDNKRAVSGAQPAEMFRKALDITWQDRATQST</sequence>
<dbReference type="SUPFAM" id="SSF52833">
    <property type="entry name" value="Thioredoxin-like"/>
    <property type="match status" value="1"/>
</dbReference>
<feature type="domain" description="DSBA-like thioredoxin" evidence="1">
    <location>
        <begin position="18"/>
        <end position="220"/>
    </location>
</feature>
<dbReference type="PANTHER" id="PTHR13887">
    <property type="entry name" value="GLUTATHIONE S-TRANSFERASE KAPPA"/>
    <property type="match status" value="1"/>
</dbReference>
<comment type="caution">
    <text evidence="2">The sequence shown here is derived from an EMBL/GenBank/DDBJ whole genome shotgun (WGS) entry which is preliminary data.</text>
</comment>
<protein>
    <submittedName>
        <fullName evidence="2">DSBA oxidoreductase</fullName>
    </submittedName>
</protein>
<dbReference type="Pfam" id="PF01323">
    <property type="entry name" value="DSBA"/>
    <property type="match status" value="1"/>
</dbReference>
<keyword evidence="3" id="KW-1185">Reference proteome</keyword>
<gene>
    <name evidence="2" type="ORF">Adu01nite_55080</name>
</gene>
<reference evidence="2 3" key="1">
    <citation type="submission" date="2021-01" db="EMBL/GenBank/DDBJ databases">
        <title>Whole genome shotgun sequence of Actinoplanes durhamensis NBRC 14914.</title>
        <authorList>
            <person name="Komaki H."/>
            <person name="Tamura T."/>
        </authorList>
    </citation>
    <scope>NUCLEOTIDE SEQUENCE [LARGE SCALE GENOMIC DNA]</scope>
    <source>
        <strain evidence="2 3">NBRC 14914</strain>
    </source>
</reference>
<dbReference type="Gene3D" id="3.40.30.10">
    <property type="entry name" value="Glutaredoxin"/>
    <property type="match status" value="1"/>
</dbReference>
<evidence type="ECO:0000313" key="3">
    <source>
        <dbReference type="Proteomes" id="UP000637628"/>
    </source>
</evidence>
<dbReference type="PANTHER" id="PTHR13887:SF41">
    <property type="entry name" value="THIOREDOXIN SUPERFAMILY PROTEIN"/>
    <property type="match status" value="1"/>
</dbReference>
<dbReference type="InterPro" id="IPR036249">
    <property type="entry name" value="Thioredoxin-like_sf"/>
</dbReference>
<proteinExistence type="predicted"/>
<organism evidence="2 3">
    <name type="scientific">Paractinoplanes durhamensis</name>
    <dbReference type="NCBI Taxonomy" id="113563"/>
    <lineage>
        <taxon>Bacteria</taxon>
        <taxon>Bacillati</taxon>
        <taxon>Actinomycetota</taxon>
        <taxon>Actinomycetes</taxon>
        <taxon>Micromonosporales</taxon>
        <taxon>Micromonosporaceae</taxon>
        <taxon>Paractinoplanes</taxon>
    </lineage>
</organism>
<dbReference type="CDD" id="cd03024">
    <property type="entry name" value="DsbA_FrnE"/>
    <property type="match status" value="1"/>
</dbReference>
<name>A0ABQ3Z2V3_9ACTN</name>
<dbReference type="InterPro" id="IPR001853">
    <property type="entry name" value="DSBA-like_thioredoxin_dom"/>
</dbReference>